<dbReference type="EMBL" id="CP031163">
    <property type="protein sequence ID" value="AXH00676.1"/>
    <property type="molecule type" value="Genomic_DNA"/>
</dbReference>
<name>A0A345ILV3_9DEIO</name>
<keyword evidence="1" id="KW-0614">Plasmid</keyword>
<evidence type="ECO:0000313" key="1">
    <source>
        <dbReference type="EMBL" id="AXH00676.1"/>
    </source>
</evidence>
<reference evidence="1 2" key="1">
    <citation type="submission" date="2018-07" db="EMBL/GenBank/DDBJ databases">
        <title>Complete Genome and Methylome Analysis of Deinococcus wulumuqiensis NEB 479.</title>
        <authorList>
            <person name="Fomenkov A."/>
            <person name="Luyten Y."/>
            <person name="Vincze T."/>
            <person name="Anton B.P."/>
            <person name="Clark T."/>
            <person name="Roberts R.J."/>
            <person name="Morgan R.D."/>
        </authorList>
    </citation>
    <scope>NUCLEOTIDE SEQUENCE [LARGE SCALE GENOMIC DNA]</scope>
    <source>
        <strain evidence="1 2">NEB 479</strain>
        <plasmid evidence="2">Plasmid pdrdi</plasmid>
    </source>
</reference>
<proteinExistence type="predicted"/>
<evidence type="ECO:0000313" key="2">
    <source>
        <dbReference type="Proteomes" id="UP000253744"/>
    </source>
</evidence>
<organism evidence="1 2">
    <name type="scientific">Deinococcus wulumuqiensis</name>
    <dbReference type="NCBI Taxonomy" id="980427"/>
    <lineage>
        <taxon>Bacteria</taxon>
        <taxon>Thermotogati</taxon>
        <taxon>Deinococcota</taxon>
        <taxon>Deinococci</taxon>
        <taxon>Deinococcales</taxon>
        <taxon>Deinococcaceae</taxon>
        <taxon>Deinococcus</taxon>
    </lineage>
</organism>
<dbReference type="RefSeq" id="WP_114673331.1">
    <property type="nucleotide sequence ID" value="NZ_CP031163.1"/>
</dbReference>
<geneLocation type="plasmid" evidence="2">
    <name>pdrdi</name>
</geneLocation>
<protein>
    <submittedName>
        <fullName evidence="1">Uncharacterized protein</fullName>
    </submittedName>
</protein>
<dbReference type="AlphaFoldDB" id="A0A345ILV3"/>
<accession>A0A345ILV3</accession>
<gene>
    <name evidence="1" type="ORF">DVJ83_16105</name>
</gene>
<dbReference type="Proteomes" id="UP000253744">
    <property type="component" value="Plasmid pDrdI"/>
</dbReference>
<sequence length="269" mass="30288">MKKLSPLLSDIDPAVLRLVEEDMRSAGTLINHLQQRLGEQTTEVWEKMAQASGRRFIATPAEAGPIDARLLTQNDALDYLVLPRVRSFTTISLMTPDPFAKLSDVTALKARFAPLVPGGEASIRLDVTTPACFRELFNLIYPEAWRSYRDTADAAVLAALLPRLAWAEHRPTPEEEAEARATFRGLRFIDPLLEKQEEFTDEFAEIFTTRRLYPHSRNEGGHLTVLGALIGDEEEELRALRQRVDNLSLALNQPLHLALTSPRRLIQLL</sequence>
<dbReference type="KEGG" id="dwu:DVJ83_16105"/>